<organism evidence="1 2">
    <name type="scientific">Candidatus Bealeia paramacronuclearis</name>
    <dbReference type="NCBI Taxonomy" id="1921001"/>
    <lineage>
        <taxon>Bacteria</taxon>
        <taxon>Pseudomonadati</taxon>
        <taxon>Pseudomonadota</taxon>
        <taxon>Alphaproteobacteria</taxon>
        <taxon>Holosporales</taxon>
        <taxon>Holosporaceae</taxon>
        <taxon>Candidatus Bealeia</taxon>
    </lineage>
</organism>
<dbReference type="EMBL" id="CP133270">
    <property type="protein sequence ID" value="WVX66124.1"/>
    <property type="molecule type" value="Genomic_DNA"/>
</dbReference>
<accession>A0ABZ2C0T2</accession>
<gene>
    <name evidence="1" type="ORF">Bealeia1_00296</name>
</gene>
<evidence type="ECO:0000313" key="2">
    <source>
        <dbReference type="Proteomes" id="UP001330434"/>
    </source>
</evidence>
<reference evidence="1 2" key="1">
    <citation type="journal article" date="2024" name="Environ. Microbiol.">
        <title>Novel evolutionary insights on the interactions of the Holosporales (Alphaproteobacteria) with eukaryotic hosts from comparative genomics.</title>
        <authorList>
            <person name="Giovannini M."/>
            <person name="Petroni G."/>
            <person name="Castelli M."/>
        </authorList>
    </citation>
    <scope>NUCLEOTIDE SEQUENCE [LARGE SCALE GENOMIC DNA]</scope>
    <source>
        <strain evidence="1 2">US_Bl 15I1</strain>
    </source>
</reference>
<keyword evidence="2" id="KW-1185">Reference proteome</keyword>
<proteinExistence type="predicted"/>
<sequence length="48" mass="5052">MPTERMEPATGPATLCGVVVETDDQTGLAVNIVPLRLGGLLKSAWPVF</sequence>
<protein>
    <submittedName>
        <fullName evidence="1">Metallophosphoesterase family domain protein</fullName>
    </submittedName>
</protein>
<evidence type="ECO:0000313" key="1">
    <source>
        <dbReference type="EMBL" id="WVX66124.1"/>
    </source>
</evidence>
<dbReference type="Proteomes" id="UP001330434">
    <property type="component" value="Chromosome"/>
</dbReference>
<name>A0ABZ2C0T2_9PROT</name>